<dbReference type="EMBL" id="CP035108">
    <property type="protein sequence ID" value="QAR33398.1"/>
    <property type="molecule type" value="Genomic_DNA"/>
</dbReference>
<gene>
    <name evidence="2" type="ORF">EP073_08290</name>
</gene>
<dbReference type="InterPro" id="IPR012336">
    <property type="entry name" value="Thioredoxin-like_fold"/>
</dbReference>
<dbReference type="OrthoDB" id="9800630at2"/>
<proteinExistence type="predicted"/>
<dbReference type="PANTHER" id="PTHR36450:SF1">
    <property type="entry name" value="THIOREDOXIN"/>
    <property type="match status" value="1"/>
</dbReference>
<dbReference type="KEGG" id="gtl:EP073_08290"/>
<reference evidence="2 3" key="1">
    <citation type="submission" date="2019-01" db="EMBL/GenBank/DDBJ databases">
        <title>Geovibrio thiophilus DSM 11263, complete genome.</title>
        <authorList>
            <person name="Spring S."/>
            <person name="Bunk B."/>
            <person name="Sproer C."/>
        </authorList>
    </citation>
    <scope>NUCLEOTIDE SEQUENCE [LARGE SCALE GENOMIC DNA]</scope>
    <source>
        <strain evidence="2 3">DSM 11263</strain>
    </source>
</reference>
<evidence type="ECO:0000259" key="1">
    <source>
        <dbReference type="Pfam" id="PF13192"/>
    </source>
</evidence>
<evidence type="ECO:0000313" key="2">
    <source>
        <dbReference type="EMBL" id="QAR33398.1"/>
    </source>
</evidence>
<dbReference type="PANTHER" id="PTHR36450">
    <property type="entry name" value="THIOREDOXIN"/>
    <property type="match status" value="1"/>
</dbReference>
<accession>A0A3R5UZ73</accession>
<dbReference type="Gene3D" id="3.40.30.10">
    <property type="entry name" value="Glutaredoxin"/>
    <property type="match status" value="1"/>
</dbReference>
<dbReference type="InterPro" id="IPR036249">
    <property type="entry name" value="Thioredoxin-like_sf"/>
</dbReference>
<sequence>MIIKVLGPGCRNCQTVHENVLKAVEELERTDITVEYIKDTTEISKYIMATPGVVIDEVVVHEGKPLPTVDIIKEMITDEEYDFGDGESSGGCGCGGCGC</sequence>
<name>A0A3R5UZ73_9BACT</name>
<dbReference type="AlphaFoldDB" id="A0A3R5UZ73"/>
<feature type="domain" description="Thioredoxin-like fold" evidence="1">
    <location>
        <begin position="1"/>
        <end position="76"/>
    </location>
</feature>
<dbReference type="InterPro" id="IPR005243">
    <property type="entry name" value="THIRX-like_proc"/>
</dbReference>
<dbReference type="NCBIfam" id="TIGR00412">
    <property type="entry name" value="redox_disulf_2"/>
    <property type="match status" value="1"/>
</dbReference>
<protein>
    <submittedName>
        <fullName evidence="2">Thioredoxin family protein</fullName>
    </submittedName>
</protein>
<dbReference type="RefSeq" id="WP_128466684.1">
    <property type="nucleotide sequence ID" value="NZ_CP035108.1"/>
</dbReference>
<dbReference type="Proteomes" id="UP000287502">
    <property type="component" value="Chromosome"/>
</dbReference>
<dbReference type="SUPFAM" id="SSF52833">
    <property type="entry name" value="Thioredoxin-like"/>
    <property type="match status" value="1"/>
</dbReference>
<evidence type="ECO:0000313" key="3">
    <source>
        <dbReference type="Proteomes" id="UP000287502"/>
    </source>
</evidence>
<keyword evidence="3" id="KW-1185">Reference proteome</keyword>
<organism evidence="2 3">
    <name type="scientific">Geovibrio thiophilus</name>
    <dbReference type="NCBI Taxonomy" id="139438"/>
    <lineage>
        <taxon>Bacteria</taxon>
        <taxon>Pseudomonadati</taxon>
        <taxon>Deferribacterota</taxon>
        <taxon>Deferribacteres</taxon>
        <taxon>Deferribacterales</taxon>
        <taxon>Geovibrionaceae</taxon>
        <taxon>Geovibrio</taxon>
    </lineage>
</organism>
<dbReference type="Pfam" id="PF13192">
    <property type="entry name" value="Thioredoxin_3"/>
    <property type="match status" value="1"/>
</dbReference>